<dbReference type="HOGENOM" id="CLU_015927_0_0_11"/>
<sequence length="722" mass="78121">MIVRMNHDEILEMLRRAGVEVPGGEEPIDVEVEVEDIPAGASSGASSDSSSAGSNSQEGPRSSRGAGDSEGNGASARTGASAKFGASARDRGKSAGERKNSARERKKAARAKAKGAGRSARVRPDIPVAPFMERMAQWSRRAFVILLVAIAAAAAVSYWWFHPALNVHSPRVWSWIILIAIVAVVWLKVASLRSVRHATLLNRLTLLPLGVILAFFIGVLMGEPFMPGNAERYATVLDTTEGDFAEDIQEVDYEDVPVIDRASAQLLGSRAMGSIPEFVSQFEISDAYSQINYQGRPVRVSPLTYADLFKWLRNRSEGIPAYVLVDMVTQEAEVVRLKDPIRYSESEPLARNVDRYVQLKYPTYMFDQKSFELDEDGTPWWVFPVQRRTIGLFEGTTIQRVVLVNACTGETADYAIKDCPTWVDRAYPSDLIIEQYNWSGAYKNGWLNSWLGQQGVVRTTQGTDGELGYNYLAQGDDIYLYTGVSSVTADSSNVGFILVNQRTGESHYYPVAGATEDSAMASAEGQVQNLRYQATYPLLLNVAGQPTYFMALKDSAGLVKMYAMINVEHYQSVATGSTVAATQESYLQMLASSGALSKEEVAQSGAEVEVSGTIESMAQAVIDGNSHFYLTLEGDSAIYDVELPGLVDIVRYGVGDQVTLGYAKPSDGKNDEDGAADASGLRTVTSLGGKRAKPSAGADESGAEGSEVSGAEASRSEMSDAA</sequence>
<reference evidence="3 4" key="2">
    <citation type="submission" date="2008-10" db="EMBL/GenBank/DDBJ databases">
        <authorList>
            <person name="Fulton L."/>
            <person name="Clifton S."/>
            <person name="Fulton B."/>
            <person name="Xu J."/>
            <person name="Minx P."/>
            <person name="Pepin K.H."/>
            <person name="Johnson M."/>
            <person name="Thiruvilangam P."/>
            <person name="Bhonagiri V."/>
            <person name="Nash W.E."/>
            <person name="Mardis E.R."/>
            <person name="Wilson R.K."/>
        </authorList>
    </citation>
    <scope>NUCLEOTIDE SEQUENCE [LARGE SCALE GENOMIC DNA]</scope>
    <source>
        <strain evidence="3 4">DSM 13279</strain>
    </source>
</reference>
<evidence type="ECO:0000313" key="4">
    <source>
        <dbReference type="Proteomes" id="UP000003560"/>
    </source>
</evidence>
<feature type="compositionally biased region" description="Basic and acidic residues" evidence="1">
    <location>
        <begin position="88"/>
        <end position="103"/>
    </location>
</feature>
<evidence type="ECO:0000256" key="1">
    <source>
        <dbReference type="SAM" id="MobiDB-lite"/>
    </source>
</evidence>
<dbReference type="eggNOG" id="ENOG502Z7PD">
    <property type="taxonomic scope" value="Bacteria"/>
</dbReference>
<feature type="compositionally biased region" description="Acidic residues" evidence="1">
    <location>
        <begin position="26"/>
        <end position="36"/>
    </location>
</feature>
<feature type="transmembrane region" description="Helical" evidence="2">
    <location>
        <begin position="173"/>
        <end position="192"/>
    </location>
</feature>
<accession>B6GBG6</accession>
<evidence type="ECO:0000256" key="2">
    <source>
        <dbReference type="SAM" id="Phobius"/>
    </source>
</evidence>
<name>B6GBG6_9ACTN</name>
<dbReference type="AlphaFoldDB" id="B6GBG6"/>
<feature type="compositionally biased region" description="Low complexity" evidence="1">
    <location>
        <begin position="37"/>
        <end position="56"/>
    </location>
</feature>
<dbReference type="Proteomes" id="UP000003560">
    <property type="component" value="Unassembled WGS sequence"/>
</dbReference>
<feature type="transmembrane region" description="Helical" evidence="2">
    <location>
        <begin position="142"/>
        <end position="161"/>
    </location>
</feature>
<organism evidence="3 4">
    <name type="scientific">Collinsella stercoris DSM 13279</name>
    <dbReference type="NCBI Taxonomy" id="445975"/>
    <lineage>
        <taxon>Bacteria</taxon>
        <taxon>Bacillati</taxon>
        <taxon>Actinomycetota</taxon>
        <taxon>Coriobacteriia</taxon>
        <taxon>Coriobacteriales</taxon>
        <taxon>Coriobacteriaceae</taxon>
        <taxon>Collinsella</taxon>
    </lineage>
</organism>
<dbReference type="EMBL" id="ABXJ01000074">
    <property type="protein sequence ID" value="EEA90378.1"/>
    <property type="molecule type" value="Genomic_DNA"/>
</dbReference>
<comment type="caution">
    <text evidence="3">The sequence shown here is derived from an EMBL/GenBank/DDBJ whole genome shotgun (WGS) entry which is preliminary data.</text>
</comment>
<keyword evidence="4" id="KW-1185">Reference proteome</keyword>
<gene>
    <name evidence="3" type="ORF">COLSTE_01425</name>
</gene>
<evidence type="ECO:0000313" key="3">
    <source>
        <dbReference type="EMBL" id="EEA90378.1"/>
    </source>
</evidence>
<keyword evidence="2" id="KW-0812">Transmembrane</keyword>
<feature type="region of interest" description="Disordered" evidence="1">
    <location>
        <begin position="18"/>
        <end position="119"/>
    </location>
</feature>
<dbReference type="STRING" id="445975.COLSTE_01425"/>
<feature type="region of interest" description="Disordered" evidence="1">
    <location>
        <begin position="661"/>
        <end position="722"/>
    </location>
</feature>
<feature type="transmembrane region" description="Helical" evidence="2">
    <location>
        <begin position="204"/>
        <end position="222"/>
    </location>
</feature>
<keyword evidence="2" id="KW-1133">Transmembrane helix</keyword>
<proteinExistence type="predicted"/>
<reference evidence="3 4" key="1">
    <citation type="submission" date="2008-10" db="EMBL/GenBank/DDBJ databases">
        <title>Draft genome sequence of Collinsella stercoris (DSM 13279).</title>
        <authorList>
            <person name="Sudarsanam P."/>
            <person name="Ley R."/>
            <person name="Guruge J."/>
            <person name="Turnbaugh P.J."/>
            <person name="Mahowald M."/>
            <person name="Liep D."/>
            <person name="Gordon J."/>
        </authorList>
    </citation>
    <scope>NUCLEOTIDE SEQUENCE [LARGE SCALE GENOMIC DNA]</scope>
    <source>
        <strain evidence="3 4">DSM 13279</strain>
    </source>
</reference>
<keyword evidence="2" id="KW-0472">Membrane</keyword>
<feature type="compositionally biased region" description="Basic residues" evidence="1">
    <location>
        <begin position="104"/>
        <end position="115"/>
    </location>
</feature>
<protein>
    <submittedName>
        <fullName evidence="3">Tat pathway signal sequence domain protein</fullName>
    </submittedName>
</protein>